<evidence type="ECO:0000313" key="2">
    <source>
        <dbReference type="Proteomes" id="UP000426246"/>
    </source>
</evidence>
<name>A0A6B8RIN8_9BACL</name>
<organism evidence="1 2">
    <name type="scientific">Paenibacillus psychroresistens</name>
    <dbReference type="NCBI Taxonomy" id="1778678"/>
    <lineage>
        <taxon>Bacteria</taxon>
        <taxon>Bacillati</taxon>
        <taxon>Bacillota</taxon>
        <taxon>Bacilli</taxon>
        <taxon>Bacillales</taxon>
        <taxon>Paenibacillaceae</taxon>
        <taxon>Paenibacillus</taxon>
    </lineage>
</organism>
<dbReference type="KEGG" id="ppsc:EHS13_10275"/>
<dbReference type="AlphaFoldDB" id="A0A6B8RIN8"/>
<reference evidence="2" key="1">
    <citation type="submission" date="2018-11" db="EMBL/GenBank/DDBJ databases">
        <title>Complete genome sequence of Paenibacillus sp. ML311-T8.</title>
        <authorList>
            <person name="Nam Y.-D."/>
            <person name="Kang J."/>
            <person name="Chung W.-H."/>
            <person name="Park Y.S."/>
        </authorList>
    </citation>
    <scope>NUCLEOTIDE SEQUENCE [LARGE SCALE GENOMIC DNA]</scope>
    <source>
        <strain evidence="2">ML311-T8</strain>
    </source>
</reference>
<dbReference type="InterPro" id="IPR014199">
    <property type="entry name" value="Spore_YtxC"/>
</dbReference>
<sequence>MDLLKLTFMKPADEVVQLNNDILVRMQPLLYKVKLSYEEFPRFSVIYCLNSLTQSWKHSEKIEISEILARAVADHIIAHKEIELLRSLICEDFSYQNEPEINKIIRYCNQMLNNEDDSLYVADHGKNRRALTISNEIKQFFKKNNDLNLDGFLEFRLKEYKEELREVVEYAVDEFIMDKQYQEFIALLKYFVFIQEAKIPVVHLMHKGGHEFVLFNEQMTPMDLKATEDSFKIEILDQEFNFEDLVVSTLISIAPQEIHIHTREPEVQVIQTIMQIFENRVQICEYCRQCKPILGDRMIQNQHYT</sequence>
<proteinExistence type="predicted"/>
<dbReference type="RefSeq" id="WP_155700263.1">
    <property type="nucleotide sequence ID" value="NZ_CP034235.1"/>
</dbReference>
<evidence type="ECO:0000313" key="1">
    <source>
        <dbReference type="EMBL" id="QGQ95246.1"/>
    </source>
</evidence>
<accession>A0A6B8RIN8</accession>
<dbReference type="OrthoDB" id="2986513at2"/>
<gene>
    <name evidence="1" type="ORF">EHS13_10275</name>
</gene>
<dbReference type="Pfam" id="PF08812">
    <property type="entry name" value="YtxC"/>
    <property type="match status" value="1"/>
</dbReference>
<dbReference type="Proteomes" id="UP000426246">
    <property type="component" value="Chromosome"/>
</dbReference>
<keyword evidence="2" id="KW-1185">Reference proteome</keyword>
<dbReference type="EMBL" id="CP034235">
    <property type="protein sequence ID" value="QGQ95246.1"/>
    <property type="molecule type" value="Genomic_DNA"/>
</dbReference>
<protein>
    <submittedName>
        <fullName evidence="1">Putative sporulation protein YtxC</fullName>
    </submittedName>
</protein>